<dbReference type="EMBL" id="LAZR01058339">
    <property type="protein sequence ID" value="KKK70103.1"/>
    <property type="molecule type" value="Genomic_DNA"/>
</dbReference>
<gene>
    <name evidence="1" type="ORF">LCGC14_2927340</name>
</gene>
<protein>
    <submittedName>
        <fullName evidence="1">Uncharacterized protein</fullName>
    </submittedName>
</protein>
<proteinExistence type="predicted"/>
<sequence>PFWFVPNADETERAMLCMRTPEAQGFNKMRDWFPRSGVVNFAEHEPKVT</sequence>
<comment type="caution">
    <text evidence="1">The sequence shown here is derived from an EMBL/GenBank/DDBJ whole genome shotgun (WGS) entry which is preliminary data.</text>
</comment>
<organism evidence="1">
    <name type="scientific">marine sediment metagenome</name>
    <dbReference type="NCBI Taxonomy" id="412755"/>
    <lineage>
        <taxon>unclassified sequences</taxon>
        <taxon>metagenomes</taxon>
        <taxon>ecological metagenomes</taxon>
    </lineage>
</organism>
<feature type="non-terminal residue" evidence="1">
    <location>
        <position position="1"/>
    </location>
</feature>
<accession>A0A0F8XM98</accession>
<evidence type="ECO:0000313" key="1">
    <source>
        <dbReference type="EMBL" id="KKK70103.1"/>
    </source>
</evidence>
<reference evidence="1" key="1">
    <citation type="journal article" date="2015" name="Nature">
        <title>Complex archaea that bridge the gap between prokaryotes and eukaryotes.</title>
        <authorList>
            <person name="Spang A."/>
            <person name="Saw J.H."/>
            <person name="Jorgensen S.L."/>
            <person name="Zaremba-Niedzwiedzka K."/>
            <person name="Martijn J."/>
            <person name="Lind A.E."/>
            <person name="van Eijk R."/>
            <person name="Schleper C."/>
            <person name="Guy L."/>
            <person name="Ettema T.J."/>
        </authorList>
    </citation>
    <scope>NUCLEOTIDE SEQUENCE</scope>
</reference>
<name>A0A0F8XM98_9ZZZZ</name>
<dbReference type="AlphaFoldDB" id="A0A0F8XM98"/>